<evidence type="ECO:0000256" key="7">
    <source>
        <dbReference type="RuleBase" id="RU000461"/>
    </source>
</evidence>
<dbReference type="SUPFAM" id="SSF48264">
    <property type="entry name" value="Cytochrome P450"/>
    <property type="match status" value="1"/>
</dbReference>
<evidence type="ECO:0000256" key="2">
    <source>
        <dbReference type="ARBA" id="ARBA00010617"/>
    </source>
</evidence>
<comment type="similarity">
    <text evidence="2 7">Belongs to the cytochrome P450 family.</text>
</comment>
<evidence type="ECO:0000313" key="10">
    <source>
        <dbReference type="Proteomes" id="UP000054270"/>
    </source>
</evidence>
<gene>
    <name evidence="9" type="ORF">HYPSUDRAFT_201641</name>
</gene>
<dbReference type="PANTHER" id="PTHR24304">
    <property type="entry name" value="CYTOCHROME P450 FAMILY 7"/>
    <property type="match status" value="1"/>
</dbReference>
<evidence type="ECO:0000256" key="5">
    <source>
        <dbReference type="ARBA" id="ARBA00023004"/>
    </source>
</evidence>
<evidence type="ECO:0000256" key="4">
    <source>
        <dbReference type="ARBA" id="ARBA00022723"/>
    </source>
</evidence>
<keyword evidence="3 6" id="KW-0349">Heme</keyword>
<dbReference type="PANTHER" id="PTHR24304:SF2">
    <property type="entry name" value="24-HYDROXYCHOLESTEROL 7-ALPHA-HYDROXYLASE"/>
    <property type="match status" value="1"/>
</dbReference>
<dbReference type="Gene3D" id="1.10.630.10">
    <property type="entry name" value="Cytochrome P450"/>
    <property type="match status" value="1"/>
</dbReference>
<dbReference type="InterPro" id="IPR017972">
    <property type="entry name" value="Cyt_P450_CS"/>
</dbReference>
<dbReference type="Pfam" id="PF00067">
    <property type="entry name" value="p450"/>
    <property type="match status" value="1"/>
</dbReference>
<feature type="binding site" description="axial binding residue" evidence="6">
    <location>
        <position position="449"/>
    </location>
    <ligand>
        <name>heme</name>
        <dbReference type="ChEBI" id="CHEBI:30413"/>
    </ligand>
    <ligandPart>
        <name>Fe</name>
        <dbReference type="ChEBI" id="CHEBI:18248"/>
    </ligandPart>
</feature>
<comment type="cofactor">
    <cofactor evidence="1 6">
        <name>heme</name>
        <dbReference type="ChEBI" id="CHEBI:30413"/>
    </cofactor>
</comment>
<sequence length="513" mass="57997">MSTSKYTTIPTESLLLYWQQAPSYIFLAAVTALGLLIVSLSSVSAHSKDPYIHHLRGLQIVHAWRFFTKRHDFITGKFRRITKDAFEFYVNQHRVVAIRGETMRKIFYNEPNISMIQGHQFLIGAAPSLDDIKVTEEKDEDLNAGFMKRLLVVQHKDRVTSLIPDLLQHIDRHFKGLGKEGLFDPFKEANDIIFETTARLSACRELAENKDAMRKLINVFSALEEGTSPTSILFPWLPNSSRNLRTNATGSLYQILNSYVDGRRNDPEQTSDAIDVFIADGCSNPTIVTTIMNILFAGVINTGVNTGWALVHLGLKPEYKAKAISELKSLFEIHATNQSRGSLHDQLSSIPLAAWEMNTPVLEAIIRETLRLTMTSAPNRRVMDTEFRLGNVVVNKGEFVTYLQADAHLNPAIYPNPYSFDADRYGPGREEDKNEAYCYLGWGAGRHVCAGMKTAKLEIKMVLAMLLLGYDYQVVDEQGNAPKSVPRVNRNDHHQPRPVPEDKVYIKFKRIVD</sequence>
<dbReference type="OrthoDB" id="1055148at2759"/>
<evidence type="ECO:0000313" key="9">
    <source>
        <dbReference type="EMBL" id="KJA23083.1"/>
    </source>
</evidence>
<keyword evidence="7" id="KW-0560">Oxidoreductase</keyword>
<evidence type="ECO:0000256" key="8">
    <source>
        <dbReference type="SAM" id="Phobius"/>
    </source>
</evidence>
<evidence type="ECO:0000256" key="1">
    <source>
        <dbReference type="ARBA" id="ARBA00001971"/>
    </source>
</evidence>
<feature type="transmembrane region" description="Helical" evidence="8">
    <location>
        <begin position="24"/>
        <end position="43"/>
    </location>
</feature>
<proteinExistence type="inferred from homology"/>
<dbReference type="InterPro" id="IPR036396">
    <property type="entry name" value="Cyt_P450_sf"/>
</dbReference>
<dbReference type="CDD" id="cd00302">
    <property type="entry name" value="cytochrome_P450"/>
    <property type="match status" value="1"/>
</dbReference>
<reference evidence="10" key="1">
    <citation type="submission" date="2014-04" db="EMBL/GenBank/DDBJ databases">
        <title>Evolutionary Origins and Diversification of the Mycorrhizal Mutualists.</title>
        <authorList>
            <consortium name="DOE Joint Genome Institute"/>
            <consortium name="Mycorrhizal Genomics Consortium"/>
            <person name="Kohler A."/>
            <person name="Kuo A."/>
            <person name="Nagy L.G."/>
            <person name="Floudas D."/>
            <person name="Copeland A."/>
            <person name="Barry K.W."/>
            <person name="Cichocki N."/>
            <person name="Veneault-Fourrey C."/>
            <person name="LaButti K."/>
            <person name="Lindquist E.A."/>
            <person name="Lipzen A."/>
            <person name="Lundell T."/>
            <person name="Morin E."/>
            <person name="Murat C."/>
            <person name="Riley R."/>
            <person name="Ohm R."/>
            <person name="Sun H."/>
            <person name="Tunlid A."/>
            <person name="Henrissat B."/>
            <person name="Grigoriev I.V."/>
            <person name="Hibbett D.S."/>
            <person name="Martin F."/>
        </authorList>
    </citation>
    <scope>NUCLEOTIDE SEQUENCE [LARGE SCALE GENOMIC DNA]</scope>
    <source>
        <strain evidence="10">FD-334 SS-4</strain>
    </source>
</reference>
<dbReference type="GO" id="GO:0004497">
    <property type="term" value="F:monooxygenase activity"/>
    <property type="evidence" value="ECO:0007669"/>
    <property type="project" value="UniProtKB-KW"/>
</dbReference>
<keyword evidence="8" id="KW-0812">Transmembrane</keyword>
<keyword evidence="8" id="KW-0472">Membrane</keyword>
<dbReference type="OMA" id="NIMAHRT"/>
<name>A0A0D2MHF9_HYPSF</name>
<keyword evidence="4 6" id="KW-0479">Metal-binding</keyword>
<dbReference type="PROSITE" id="PS00086">
    <property type="entry name" value="CYTOCHROME_P450"/>
    <property type="match status" value="1"/>
</dbReference>
<keyword evidence="8" id="KW-1133">Transmembrane helix</keyword>
<dbReference type="InterPro" id="IPR002403">
    <property type="entry name" value="Cyt_P450_E_grp-IV"/>
</dbReference>
<dbReference type="AlphaFoldDB" id="A0A0D2MHF9"/>
<evidence type="ECO:0000256" key="6">
    <source>
        <dbReference type="PIRSR" id="PIRSR602403-1"/>
    </source>
</evidence>
<dbReference type="PRINTS" id="PR00465">
    <property type="entry name" value="EP450IV"/>
</dbReference>
<dbReference type="STRING" id="945553.A0A0D2MHF9"/>
<organism evidence="9 10">
    <name type="scientific">Hypholoma sublateritium (strain FD-334 SS-4)</name>
    <dbReference type="NCBI Taxonomy" id="945553"/>
    <lineage>
        <taxon>Eukaryota</taxon>
        <taxon>Fungi</taxon>
        <taxon>Dikarya</taxon>
        <taxon>Basidiomycota</taxon>
        <taxon>Agaricomycotina</taxon>
        <taxon>Agaricomycetes</taxon>
        <taxon>Agaricomycetidae</taxon>
        <taxon>Agaricales</taxon>
        <taxon>Agaricineae</taxon>
        <taxon>Strophariaceae</taxon>
        <taxon>Hypholoma</taxon>
    </lineage>
</organism>
<dbReference type="InterPro" id="IPR050529">
    <property type="entry name" value="CYP450_sterol_14alpha_dmase"/>
</dbReference>
<keyword evidence="10" id="KW-1185">Reference proteome</keyword>
<dbReference type="GO" id="GO:0020037">
    <property type="term" value="F:heme binding"/>
    <property type="evidence" value="ECO:0007669"/>
    <property type="project" value="InterPro"/>
</dbReference>
<keyword evidence="7" id="KW-0503">Monooxygenase</keyword>
<keyword evidence="5 6" id="KW-0408">Iron</keyword>
<dbReference type="GO" id="GO:0005506">
    <property type="term" value="F:iron ion binding"/>
    <property type="evidence" value="ECO:0007669"/>
    <property type="project" value="InterPro"/>
</dbReference>
<dbReference type="InterPro" id="IPR001128">
    <property type="entry name" value="Cyt_P450"/>
</dbReference>
<dbReference type="GO" id="GO:0016705">
    <property type="term" value="F:oxidoreductase activity, acting on paired donors, with incorporation or reduction of molecular oxygen"/>
    <property type="evidence" value="ECO:0007669"/>
    <property type="project" value="InterPro"/>
</dbReference>
<accession>A0A0D2MHF9</accession>
<evidence type="ECO:0000256" key="3">
    <source>
        <dbReference type="ARBA" id="ARBA00022617"/>
    </source>
</evidence>
<protein>
    <recommendedName>
        <fullName evidence="11">Cytochrome P450</fullName>
    </recommendedName>
</protein>
<evidence type="ECO:0008006" key="11">
    <source>
        <dbReference type="Google" id="ProtNLM"/>
    </source>
</evidence>
<dbReference type="EMBL" id="KN817545">
    <property type="protein sequence ID" value="KJA23083.1"/>
    <property type="molecule type" value="Genomic_DNA"/>
</dbReference>
<dbReference type="Proteomes" id="UP000054270">
    <property type="component" value="Unassembled WGS sequence"/>
</dbReference>